<evidence type="ECO:0000313" key="2">
    <source>
        <dbReference type="Proteomes" id="UP000245125"/>
    </source>
</evidence>
<dbReference type="PANTHER" id="PTHR34070">
    <property type="entry name" value="ARMADILLO-TYPE FOLD"/>
    <property type="match status" value="1"/>
</dbReference>
<accession>A0A2U3QJY0</accession>
<dbReference type="Pfam" id="PF08713">
    <property type="entry name" value="DNA_alkylation"/>
    <property type="match status" value="1"/>
</dbReference>
<dbReference type="InterPro" id="IPR014825">
    <property type="entry name" value="DNA_alkylation"/>
</dbReference>
<organism evidence="1 2">
    <name type="scientific">Candidatus Sulfobium mesophilum</name>
    <dbReference type="NCBI Taxonomy" id="2016548"/>
    <lineage>
        <taxon>Bacteria</taxon>
        <taxon>Pseudomonadati</taxon>
        <taxon>Nitrospirota</taxon>
        <taxon>Nitrospiria</taxon>
        <taxon>Nitrospirales</taxon>
        <taxon>Nitrospiraceae</taxon>
        <taxon>Candidatus Sulfobium</taxon>
    </lineage>
</organism>
<protein>
    <recommendedName>
        <fullName evidence="3">DNA alkylation repair enzyme</fullName>
    </recommendedName>
</protein>
<dbReference type="EMBL" id="OUUY01000118">
    <property type="protein sequence ID" value="SPQ01726.1"/>
    <property type="molecule type" value="Genomic_DNA"/>
</dbReference>
<keyword evidence="2" id="KW-1185">Reference proteome</keyword>
<dbReference type="Gene3D" id="1.25.10.90">
    <property type="match status" value="1"/>
</dbReference>
<sequence>MSMLIQLKADMETLADPEKAAILSRFFKTGKGQYGEGDIFLGVMVPGQRRIAKKYETLSLKDIRKLLSSKIHEHRLVALIILVNQYKKGDEHDRYKIVDFYLRYSKYINNWDLVDLSAPNIPGEYLLNKDRAVLYRLARSKNLWERRIAIMSTFAFIRKNDFEDALRISALLLHDDHDLIHKAVGWMLREVGKRDFKAEEDFLKEHYRVMPRTMLRYAVERFDQTKKRLFMNGQ</sequence>
<dbReference type="Proteomes" id="UP000245125">
    <property type="component" value="Unassembled WGS sequence"/>
</dbReference>
<dbReference type="PANTHER" id="PTHR34070:SF1">
    <property type="entry name" value="DNA ALKYLATION REPAIR PROTEIN"/>
    <property type="match status" value="1"/>
</dbReference>
<proteinExistence type="predicted"/>
<dbReference type="SUPFAM" id="SSF48371">
    <property type="entry name" value="ARM repeat"/>
    <property type="match status" value="1"/>
</dbReference>
<dbReference type="AlphaFoldDB" id="A0A2U3QJY0"/>
<evidence type="ECO:0008006" key="3">
    <source>
        <dbReference type="Google" id="ProtNLM"/>
    </source>
</evidence>
<dbReference type="CDD" id="cd06561">
    <property type="entry name" value="AlkD_like"/>
    <property type="match status" value="1"/>
</dbReference>
<evidence type="ECO:0000313" key="1">
    <source>
        <dbReference type="EMBL" id="SPQ01726.1"/>
    </source>
</evidence>
<dbReference type="InterPro" id="IPR016024">
    <property type="entry name" value="ARM-type_fold"/>
</dbReference>
<dbReference type="OrthoDB" id="9775346at2"/>
<gene>
    <name evidence="1" type="ORF">NBG4_690004</name>
</gene>
<reference evidence="2" key="1">
    <citation type="submission" date="2018-03" db="EMBL/GenBank/DDBJ databases">
        <authorList>
            <person name="Zecchin S."/>
        </authorList>
    </citation>
    <scope>NUCLEOTIDE SEQUENCE [LARGE SCALE GENOMIC DNA]</scope>
</reference>
<name>A0A2U3QJY0_9BACT</name>